<name>A0A848HPB7_9BURK</name>
<dbReference type="RefSeq" id="WP_169468803.1">
    <property type="nucleotide sequence ID" value="NZ_JABBGG010000013.1"/>
</dbReference>
<dbReference type="EMBL" id="JABBGG010000013">
    <property type="protein sequence ID" value="NML63142.1"/>
    <property type="molecule type" value="Genomic_DNA"/>
</dbReference>
<evidence type="ECO:0000256" key="1">
    <source>
        <dbReference type="SAM" id="Phobius"/>
    </source>
</evidence>
<feature type="transmembrane region" description="Helical" evidence="1">
    <location>
        <begin position="7"/>
        <end position="26"/>
    </location>
</feature>
<comment type="caution">
    <text evidence="2">The sequence shown here is derived from an EMBL/GenBank/DDBJ whole genome shotgun (WGS) entry which is preliminary data.</text>
</comment>
<gene>
    <name evidence="2" type="ORF">HHL21_19060</name>
</gene>
<evidence type="ECO:0000313" key="3">
    <source>
        <dbReference type="Proteomes" id="UP000583752"/>
    </source>
</evidence>
<keyword evidence="3" id="KW-1185">Reference proteome</keyword>
<evidence type="ECO:0000313" key="2">
    <source>
        <dbReference type="EMBL" id="NML63142.1"/>
    </source>
</evidence>
<reference evidence="2 3" key="1">
    <citation type="submission" date="2020-04" db="EMBL/GenBank/DDBJ databases">
        <title>Massilia sp. RP-1-19 isolated from soil.</title>
        <authorList>
            <person name="Dahal R.H."/>
        </authorList>
    </citation>
    <scope>NUCLEOTIDE SEQUENCE [LARGE SCALE GENOMIC DNA]</scope>
    <source>
        <strain evidence="2 3">RP-1-19</strain>
    </source>
</reference>
<protein>
    <submittedName>
        <fullName evidence="2">Uncharacterized protein</fullName>
    </submittedName>
</protein>
<sequence length="94" mass="10960">MKKAVRLTLLWGWVTVTTVTVTRIWFTYPDAFPRFPDAFWIRLISVFGSADGEDLANLELIVVFTISLCVTLALTFLLLATERHIRNYRRRQRA</sequence>
<feature type="transmembrane region" description="Helical" evidence="1">
    <location>
        <begin position="60"/>
        <end position="81"/>
    </location>
</feature>
<proteinExistence type="predicted"/>
<accession>A0A848HPB7</accession>
<keyword evidence="1" id="KW-0812">Transmembrane</keyword>
<dbReference type="AlphaFoldDB" id="A0A848HPB7"/>
<dbReference type="Proteomes" id="UP000583752">
    <property type="component" value="Unassembled WGS sequence"/>
</dbReference>
<keyword evidence="1" id="KW-1133">Transmembrane helix</keyword>
<organism evidence="2 3">
    <name type="scientific">Massilia polaris</name>
    <dbReference type="NCBI Taxonomy" id="2728846"/>
    <lineage>
        <taxon>Bacteria</taxon>
        <taxon>Pseudomonadati</taxon>
        <taxon>Pseudomonadota</taxon>
        <taxon>Betaproteobacteria</taxon>
        <taxon>Burkholderiales</taxon>
        <taxon>Oxalobacteraceae</taxon>
        <taxon>Telluria group</taxon>
        <taxon>Massilia</taxon>
    </lineage>
</organism>
<keyword evidence="1" id="KW-0472">Membrane</keyword>